<evidence type="ECO:0000259" key="1">
    <source>
        <dbReference type="Pfam" id="PF00534"/>
    </source>
</evidence>
<dbReference type="Proteomes" id="UP000306791">
    <property type="component" value="Unassembled WGS sequence"/>
</dbReference>
<proteinExistence type="predicted"/>
<dbReference type="PANTHER" id="PTHR45947">
    <property type="entry name" value="SULFOQUINOVOSYL TRANSFERASE SQD2"/>
    <property type="match status" value="1"/>
</dbReference>
<keyword evidence="4" id="KW-1185">Reference proteome</keyword>
<protein>
    <submittedName>
        <fullName evidence="3">Glycosyltransferase</fullName>
    </submittedName>
</protein>
<dbReference type="Pfam" id="PF00534">
    <property type="entry name" value="Glycos_transf_1"/>
    <property type="match status" value="1"/>
</dbReference>
<name>A0ABY2UKZ6_9GAMM</name>
<accession>A0ABY2UKZ6</accession>
<organism evidence="3 4">
    <name type="scientific">Microbulbifer harenosus</name>
    <dbReference type="NCBI Taxonomy" id="2576840"/>
    <lineage>
        <taxon>Bacteria</taxon>
        <taxon>Pseudomonadati</taxon>
        <taxon>Pseudomonadota</taxon>
        <taxon>Gammaproteobacteria</taxon>
        <taxon>Cellvibrionales</taxon>
        <taxon>Microbulbiferaceae</taxon>
        <taxon>Microbulbifer</taxon>
    </lineage>
</organism>
<evidence type="ECO:0000313" key="3">
    <source>
        <dbReference type="EMBL" id="TLM78651.1"/>
    </source>
</evidence>
<dbReference type="EMBL" id="VANI01000005">
    <property type="protein sequence ID" value="TLM78651.1"/>
    <property type="molecule type" value="Genomic_DNA"/>
</dbReference>
<dbReference type="SUPFAM" id="SSF53756">
    <property type="entry name" value="UDP-Glycosyltransferase/glycogen phosphorylase"/>
    <property type="match status" value="1"/>
</dbReference>
<dbReference type="InterPro" id="IPR001296">
    <property type="entry name" value="Glyco_trans_1"/>
</dbReference>
<gene>
    <name evidence="3" type="ORF">FDY93_05165</name>
</gene>
<evidence type="ECO:0000313" key="4">
    <source>
        <dbReference type="Proteomes" id="UP000306791"/>
    </source>
</evidence>
<dbReference type="Pfam" id="PF13439">
    <property type="entry name" value="Glyco_transf_4"/>
    <property type="match status" value="1"/>
</dbReference>
<feature type="domain" description="Glycosyltransferase subfamily 4-like N-terminal" evidence="2">
    <location>
        <begin position="29"/>
        <end position="128"/>
    </location>
</feature>
<sequence>MYICAFSTIGVNMKILFVTMQFGPGYNQGTERYIRNLGKELIAYGCEVSVAGGDPEGRGHSGGVWNSIPYKTLSTLGWTAVKGAPIEAYIELLKQEKPDILHLVNPGHIGVNIVYAARALNIPYIISVTDFWWLCPKQTLTLSDGNLCHGFTEEFTCLKCIAKTHRNPTINFAAKTEIGAHLTAQLIKSKNIESGESTLWDNRKQTLHDILKEAHAVICLSKTGQSLLEEYFKLQNCKYLPAGLSAQWFEPKTTASVTGDTFSIGFLGALSPHKGLHIITQALKALNNEKIHLIVAGKKALPTYADRELQRYKKTTYLGEIQEEETTPLMDKLDLLVLPSLWPENQPQVLLEAGARNIPVIASDIPGCAELLDQAALFPMGNHEALSKLIEAITNKKIVAPKPDVAASAKDIAREIIKEYISMVKKT</sequence>
<dbReference type="Gene3D" id="3.40.50.2000">
    <property type="entry name" value="Glycogen Phosphorylase B"/>
    <property type="match status" value="2"/>
</dbReference>
<reference evidence="3 4" key="1">
    <citation type="submission" date="2019-05" db="EMBL/GenBank/DDBJ databases">
        <title>Microbulbifer harenosus sp. nov., an alginate-degrading bacterium isolated from coastal sand.</title>
        <authorList>
            <person name="Huang H."/>
            <person name="Mo K."/>
            <person name="Bao S."/>
        </authorList>
    </citation>
    <scope>NUCLEOTIDE SEQUENCE [LARGE SCALE GENOMIC DNA]</scope>
    <source>
        <strain evidence="3 4">HB161719</strain>
    </source>
</reference>
<dbReference type="InterPro" id="IPR050194">
    <property type="entry name" value="Glycosyltransferase_grp1"/>
</dbReference>
<feature type="domain" description="Glycosyl transferase family 1" evidence="1">
    <location>
        <begin position="261"/>
        <end position="397"/>
    </location>
</feature>
<evidence type="ECO:0000259" key="2">
    <source>
        <dbReference type="Pfam" id="PF13439"/>
    </source>
</evidence>
<comment type="caution">
    <text evidence="3">The sequence shown here is derived from an EMBL/GenBank/DDBJ whole genome shotgun (WGS) entry which is preliminary data.</text>
</comment>
<dbReference type="PANTHER" id="PTHR45947:SF3">
    <property type="entry name" value="SULFOQUINOVOSYL TRANSFERASE SQD2"/>
    <property type="match status" value="1"/>
</dbReference>
<dbReference type="InterPro" id="IPR028098">
    <property type="entry name" value="Glyco_trans_4-like_N"/>
</dbReference>